<dbReference type="PANTHER" id="PTHR42852">
    <property type="entry name" value="THIOL:DISULFIDE INTERCHANGE PROTEIN DSBE"/>
    <property type="match status" value="1"/>
</dbReference>
<dbReference type="SUPFAM" id="SSF52833">
    <property type="entry name" value="Thioredoxin-like"/>
    <property type="match status" value="1"/>
</dbReference>
<sequence length="214" mass="21675">MKRHIAVPAALLLGLTVLLSACAPATGGEGAPSVSPTPTGAASAAPSGNPAPGQSGEPQEAQAGILSSFTATGLDGGALDQTMLEGYDLTMVNVWATFCGPCLREMPDLGELAAEYADKGVQIVGMVSDVLDRDGTPSEDQLATAGDIVESTGADYPHIVPGEDLFGLLGQISAVPTTFFVNSAGEQVGYAVSGAREKADWITIIDAALEEVGK</sequence>
<dbReference type="PROSITE" id="PS51257">
    <property type="entry name" value="PROKAR_LIPOPROTEIN"/>
    <property type="match status" value="1"/>
</dbReference>
<dbReference type="Pfam" id="PF08534">
    <property type="entry name" value="Redoxin"/>
    <property type="match status" value="1"/>
</dbReference>
<dbReference type="InterPro" id="IPR013766">
    <property type="entry name" value="Thioredoxin_domain"/>
</dbReference>
<protein>
    <submittedName>
        <fullName evidence="6">TlpA family protein disulfide reductase</fullName>
    </submittedName>
</protein>
<name>A0A8J6JJ70_9FIRM</name>
<accession>A0A8J6JJ70</accession>
<dbReference type="GO" id="GO:0030313">
    <property type="term" value="C:cell envelope"/>
    <property type="evidence" value="ECO:0007669"/>
    <property type="project" value="UniProtKB-SubCell"/>
</dbReference>
<dbReference type="PROSITE" id="PS00194">
    <property type="entry name" value="THIOREDOXIN_1"/>
    <property type="match status" value="1"/>
</dbReference>
<dbReference type="AlphaFoldDB" id="A0A8J6JJ70"/>
<feature type="chain" id="PRO_5038691199" evidence="4">
    <location>
        <begin position="26"/>
        <end position="214"/>
    </location>
</feature>
<dbReference type="GO" id="GO:0016491">
    <property type="term" value="F:oxidoreductase activity"/>
    <property type="evidence" value="ECO:0007669"/>
    <property type="project" value="InterPro"/>
</dbReference>
<evidence type="ECO:0000256" key="2">
    <source>
        <dbReference type="ARBA" id="ARBA00022748"/>
    </source>
</evidence>
<feature type="compositionally biased region" description="Low complexity" evidence="3">
    <location>
        <begin position="31"/>
        <end position="56"/>
    </location>
</feature>
<evidence type="ECO:0000256" key="4">
    <source>
        <dbReference type="SAM" id="SignalP"/>
    </source>
</evidence>
<dbReference type="PROSITE" id="PS51352">
    <property type="entry name" value="THIOREDOXIN_2"/>
    <property type="match status" value="1"/>
</dbReference>
<comment type="caution">
    <text evidence="6">The sequence shown here is derived from an EMBL/GenBank/DDBJ whole genome shotgun (WGS) entry which is preliminary data.</text>
</comment>
<evidence type="ECO:0000313" key="7">
    <source>
        <dbReference type="Proteomes" id="UP000607645"/>
    </source>
</evidence>
<evidence type="ECO:0000256" key="3">
    <source>
        <dbReference type="SAM" id="MobiDB-lite"/>
    </source>
</evidence>
<dbReference type="InterPro" id="IPR050553">
    <property type="entry name" value="Thioredoxin_ResA/DsbE_sf"/>
</dbReference>
<keyword evidence="7" id="KW-1185">Reference proteome</keyword>
<dbReference type="GO" id="GO:0017004">
    <property type="term" value="P:cytochrome complex assembly"/>
    <property type="evidence" value="ECO:0007669"/>
    <property type="project" value="UniProtKB-KW"/>
</dbReference>
<evidence type="ECO:0000259" key="5">
    <source>
        <dbReference type="PROSITE" id="PS51352"/>
    </source>
</evidence>
<dbReference type="InterPro" id="IPR017937">
    <property type="entry name" value="Thioredoxin_CS"/>
</dbReference>
<evidence type="ECO:0000313" key="6">
    <source>
        <dbReference type="EMBL" id="MBC5736257.1"/>
    </source>
</evidence>
<evidence type="ECO:0000256" key="1">
    <source>
        <dbReference type="ARBA" id="ARBA00004196"/>
    </source>
</evidence>
<comment type="subcellular location">
    <subcellularLocation>
        <location evidence="1">Cell envelope</location>
    </subcellularLocation>
</comment>
<dbReference type="CDD" id="cd02966">
    <property type="entry name" value="TlpA_like_family"/>
    <property type="match status" value="1"/>
</dbReference>
<reference evidence="6" key="1">
    <citation type="submission" date="2020-08" db="EMBL/GenBank/DDBJ databases">
        <title>Genome public.</title>
        <authorList>
            <person name="Liu C."/>
            <person name="Sun Q."/>
        </authorList>
    </citation>
    <scope>NUCLEOTIDE SEQUENCE</scope>
    <source>
        <strain evidence="6">NSJ-52</strain>
    </source>
</reference>
<keyword evidence="2" id="KW-0201">Cytochrome c-type biogenesis</keyword>
<proteinExistence type="predicted"/>
<dbReference type="InterPro" id="IPR013740">
    <property type="entry name" value="Redoxin"/>
</dbReference>
<dbReference type="InterPro" id="IPR036249">
    <property type="entry name" value="Thioredoxin-like_sf"/>
</dbReference>
<feature type="signal peptide" evidence="4">
    <location>
        <begin position="1"/>
        <end position="25"/>
    </location>
</feature>
<dbReference type="RefSeq" id="WP_186918604.1">
    <property type="nucleotide sequence ID" value="NZ_JACOPQ010000002.1"/>
</dbReference>
<feature type="region of interest" description="Disordered" evidence="3">
    <location>
        <begin position="27"/>
        <end position="60"/>
    </location>
</feature>
<keyword evidence="4" id="KW-0732">Signal</keyword>
<dbReference type="Gene3D" id="3.40.30.10">
    <property type="entry name" value="Glutaredoxin"/>
    <property type="match status" value="1"/>
</dbReference>
<feature type="domain" description="Thioredoxin" evidence="5">
    <location>
        <begin position="45"/>
        <end position="210"/>
    </location>
</feature>
<dbReference type="EMBL" id="JACOPQ010000002">
    <property type="protein sequence ID" value="MBC5736257.1"/>
    <property type="molecule type" value="Genomic_DNA"/>
</dbReference>
<dbReference type="PANTHER" id="PTHR42852:SF13">
    <property type="entry name" value="PROTEIN DIPZ"/>
    <property type="match status" value="1"/>
</dbReference>
<dbReference type="Proteomes" id="UP000607645">
    <property type="component" value="Unassembled WGS sequence"/>
</dbReference>
<gene>
    <name evidence="6" type="ORF">H8S62_04435</name>
</gene>
<organism evidence="6 7">
    <name type="scientific">Lawsonibacter faecis</name>
    <dbReference type="NCBI Taxonomy" id="2763052"/>
    <lineage>
        <taxon>Bacteria</taxon>
        <taxon>Bacillati</taxon>
        <taxon>Bacillota</taxon>
        <taxon>Clostridia</taxon>
        <taxon>Eubacteriales</taxon>
        <taxon>Oscillospiraceae</taxon>
        <taxon>Lawsonibacter</taxon>
    </lineage>
</organism>